<feature type="compositionally biased region" description="Basic and acidic residues" evidence="1">
    <location>
        <begin position="213"/>
        <end position="222"/>
    </location>
</feature>
<evidence type="ECO:0000256" key="1">
    <source>
        <dbReference type="SAM" id="MobiDB-lite"/>
    </source>
</evidence>
<organism evidence="2">
    <name type="scientific">Leptocylindrus danicus</name>
    <dbReference type="NCBI Taxonomy" id="163516"/>
    <lineage>
        <taxon>Eukaryota</taxon>
        <taxon>Sar</taxon>
        <taxon>Stramenopiles</taxon>
        <taxon>Ochrophyta</taxon>
        <taxon>Bacillariophyta</taxon>
        <taxon>Coscinodiscophyceae</taxon>
        <taxon>Chaetocerotophycidae</taxon>
        <taxon>Leptocylindrales</taxon>
        <taxon>Leptocylindraceae</taxon>
        <taxon>Leptocylindrus</taxon>
    </lineage>
</organism>
<proteinExistence type="predicted"/>
<protein>
    <submittedName>
        <fullName evidence="2">Uncharacterized protein</fullName>
    </submittedName>
</protein>
<name>A0A7S2L6T3_9STRA</name>
<gene>
    <name evidence="2" type="ORF">LDAN0321_LOCUS15567</name>
</gene>
<feature type="compositionally biased region" description="Acidic residues" evidence="1">
    <location>
        <begin position="21"/>
        <end position="51"/>
    </location>
</feature>
<feature type="compositionally biased region" description="Basic and acidic residues" evidence="1">
    <location>
        <begin position="1"/>
        <end position="10"/>
    </location>
</feature>
<feature type="compositionally biased region" description="Acidic residues" evidence="1">
    <location>
        <begin position="223"/>
        <end position="235"/>
    </location>
</feature>
<feature type="region of interest" description="Disordered" evidence="1">
    <location>
        <begin position="1"/>
        <end position="55"/>
    </location>
</feature>
<reference evidence="2" key="1">
    <citation type="submission" date="2021-01" db="EMBL/GenBank/DDBJ databases">
        <authorList>
            <person name="Corre E."/>
            <person name="Pelletier E."/>
            <person name="Niang G."/>
            <person name="Scheremetjew M."/>
            <person name="Finn R."/>
            <person name="Kale V."/>
            <person name="Holt S."/>
            <person name="Cochrane G."/>
            <person name="Meng A."/>
            <person name="Brown T."/>
            <person name="Cohen L."/>
        </authorList>
    </citation>
    <scope>NUCLEOTIDE SEQUENCE</scope>
    <source>
        <strain evidence="2">B650</strain>
    </source>
</reference>
<evidence type="ECO:0000313" key="2">
    <source>
        <dbReference type="EMBL" id="CAD9597641.1"/>
    </source>
</evidence>
<feature type="region of interest" description="Disordered" evidence="1">
    <location>
        <begin position="188"/>
        <end position="235"/>
    </location>
</feature>
<feature type="region of interest" description="Disordered" evidence="1">
    <location>
        <begin position="103"/>
        <end position="126"/>
    </location>
</feature>
<sequence length="235" mass="25849">MASEEERQKILAEYYASAGKDDDEDEEDEAEFSEEESDEDEGGYDDSDSDAGDTTVVTLTGNCTLAKEGDDGKSYKYVYKGTWDDGKYKFKYKSKMCTNKSGATDDELLKMPTPVGSNGKTDDNNNNQSTLLFDGFFYTAPDSDGGTSSKVKERDMEISFFADGRVEGRGANDFGAFYLEGQYDGKAHSLTLEKGYGNPKKRRKSDDDDGDGGDAKKAKSGGDGDDDDEEEEFEF</sequence>
<feature type="compositionally biased region" description="Polar residues" evidence="1">
    <location>
        <begin position="115"/>
        <end position="126"/>
    </location>
</feature>
<dbReference type="AlphaFoldDB" id="A0A7S2L6T3"/>
<dbReference type="EMBL" id="HBGY01025247">
    <property type="protein sequence ID" value="CAD9597641.1"/>
    <property type="molecule type" value="Transcribed_RNA"/>
</dbReference>
<accession>A0A7S2L6T3</accession>